<sequence length="120" mass="14272">MDYKEWAFHDVSPVYLQLYEKLTHSILNGQLCPCEDIPPIQQMAAMLKISSSTVVRAYQLVNQQKLIVRSNRQRYKVTPDVLFIQQKRNEVGKTLRFTYIHQMLELEYTKEEILAFINEY</sequence>
<evidence type="ECO:0000313" key="6">
    <source>
        <dbReference type="Proteomes" id="UP000398619"/>
    </source>
</evidence>
<evidence type="ECO:0000259" key="4">
    <source>
        <dbReference type="PROSITE" id="PS50949"/>
    </source>
</evidence>
<keyword evidence="3" id="KW-0804">Transcription</keyword>
<name>A0A564UTI8_9FIRM</name>
<dbReference type="AlphaFoldDB" id="A0A564UTI8"/>
<dbReference type="PROSITE" id="PS50949">
    <property type="entry name" value="HTH_GNTR"/>
    <property type="match status" value="1"/>
</dbReference>
<dbReference type="SUPFAM" id="SSF46785">
    <property type="entry name" value="Winged helix' DNA-binding domain"/>
    <property type="match status" value="1"/>
</dbReference>
<reference evidence="5 6" key="1">
    <citation type="submission" date="2019-07" db="EMBL/GenBank/DDBJ databases">
        <authorList>
            <person name="Hibberd C M."/>
            <person name="Gehrig L. J."/>
            <person name="Chang H.-W."/>
            <person name="Venkatesh S."/>
        </authorList>
    </citation>
    <scope>NUCLEOTIDE SEQUENCE [LARGE SCALE GENOMIC DNA]</scope>
    <source>
        <strain evidence="5">Dorea_longicatena_SSTS_Bg7063</strain>
    </source>
</reference>
<feature type="domain" description="HTH gntR-type" evidence="4">
    <location>
        <begin position="12"/>
        <end position="80"/>
    </location>
</feature>
<dbReference type="Pfam" id="PF00392">
    <property type="entry name" value="GntR"/>
    <property type="match status" value="1"/>
</dbReference>
<keyword evidence="1" id="KW-0805">Transcription regulation</keyword>
<dbReference type="InterPro" id="IPR036388">
    <property type="entry name" value="WH-like_DNA-bd_sf"/>
</dbReference>
<dbReference type="Gene3D" id="1.10.10.10">
    <property type="entry name" value="Winged helix-like DNA-binding domain superfamily/Winged helix DNA-binding domain"/>
    <property type="match status" value="1"/>
</dbReference>
<dbReference type="GO" id="GO:0003677">
    <property type="term" value="F:DNA binding"/>
    <property type="evidence" value="ECO:0007669"/>
    <property type="project" value="UniProtKB-KW"/>
</dbReference>
<dbReference type="SMART" id="SM00345">
    <property type="entry name" value="HTH_GNTR"/>
    <property type="match status" value="1"/>
</dbReference>
<dbReference type="EMBL" id="CABHNM010000073">
    <property type="protein sequence ID" value="VUX22738.1"/>
    <property type="molecule type" value="Genomic_DNA"/>
</dbReference>
<evidence type="ECO:0000256" key="3">
    <source>
        <dbReference type="ARBA" id="ARBA00023163"/>
    </source>
</evidence>
<dbReference type="InterPro" id="IPR000524">
    <property type="entry name" value="Tscrpt_reg_HTH_GntR"/>
</dbReference>
<gene>
    <name evidence="5" type="ORF">DLSSTS7063_03047</name>
</gene>
<dbReference type="GO" id="GO:0003700">
    <property type="term" value="F:DNA-binding transcription factor activity"/>
    <property type="evidence" value="ECO:0007669"/>
    <property type="project" value="InterPro"/>
</dbReference>
<protein>
    <submittedName>
        <fullName evidence="5">Bacterial regulatory proteins, gntR family</fullName>
    </submittedName>
</protein>
<proteinExistence type="predicted"/>
<dbReference type="PANTHER" id="PTHR38445:SF9">
    <property type="entry name" value="HTH-TYPE TRANSCRIPTIONAL REPRESSOR YTRA"/>
    <property type="match status" value="1"/>
</dbReference>
<organism evidence="5 6">
    <name type="scientific">Dorea longicatena</name>
    <dbReference type="NCBI Taxonomy" id="88431"/>
    <lineage>
        <taxon>Bacteria</taxon>
        <taxon>Bacillati</taxon>
        <taxon>Bacillota</taxon>
        <taxon>Clostridia</taxon>
        <taxon>Lachnospirales</taxon>
        <taxon>Lachnospiraceae</taxon>
        <taxon>Dorea</taxon>
    </lineage>
</organism>
<dbReference type="RefSeq" id="WP_186290259.1">
    <property type="nucleotide sequence ID" value="NZ_CABHNM010000073.1"/>
</dbReference>
<dbReference type="PANTHER" id="PTHR38445">
    <property type="entry name" value="HTH-TYPE TRANSCRIPTIONAL REPRESSOR YTRA"/>
    <property type="match status" value="1"/>
</dbReference>
<accession>A0A564UTI8</accession>
<dbReference type="Proteomes" id="UP000398619">
    <property type="component" value="Unassembled WGS sequence"/>
</dbReference>
<dbReference type="InterPro" id="IPR036390">
    <property type="entry name" value="WH_DNA-bd_sf"/>
</dbReference>
<evidence type="ECO:0000256" key="1">
    <source>
        <dbReference type="ARBA" id="ARBA00023015"/>
    </source>
</evidence>
<keyword evidence="2" id="KW-0238">DNA-binding</keyword>
<evidence type="ECO:0000256" key="2">
    <source>
        <dbReference type="ARBA" id="ARBA00023125"/>
    </source>
</evidence>
<evidence type="ECO:0000313" key="5">
    <source>
        <dbReference type="EMBL" id="VUX22738.1"/>
    </source>
</evidence>